<dbReference type="PANTHER" id="PTHR46927">
    <property type="entry name" value="AGAP005574-PA"/>
    <property type="match status" value="1"/>
</dbReference>
<evidence type="ECO:0000256" key="4">
    <source>
        <dbReference type="ARBA" id="ARBA00023125"/>
    </source>
</evidence>
<keyword evidence="4 5" id="KW-0238">DNA-binding</keyword>
<dbReference type="PROSITE" id="PS50950">
    <property type="entry name" value="ZF_THAP"/>
    <property type="match status" value="1"/>
</dbReference>
<evidence type="ECO:0000256" key="1">
    <source>
        <dbReference type="ARBA" id="ARBA00022723"/>
    </source>
</evidence>
<evidence type="ECO:0000313" key="7">
    <source>
        <dbReference type="EMBL" id="NIE48357.1"/>
    </source>
</evidence>
<keyword evidence="1" id="KW-0479">Metal-binding</keyword>
<dbReference type="InterPro" id="IPR006612">
    <property type="entry name" value="THAP_Znf"/>
</dbReference>
<dbReference type="InterPro" id="IPR038441">
    <property type="entry name" value="THAP_Znf_sf"/>
</dbReference>
<reference evidence="7" key="1">
    <citation type="submission" date="2020-03" db="EMBL/GenBank/DDBJ databases">
        <title>A transcriptome and proteome of the tick Rhipicephalus microplus shaped by the genetic composition of its hosts and developmental stage.</title>
        <authorList>
            <person name="Garcia G.R."/>
            <person name="Ribeiro J.M.C."/>
            <person name="Maruyama S.R."/>
            <person name="Gardinasse L.G."/>
            <person name="Nelson K."/>
            <person name="Ferreira B.R."/>
            <person name="Andrade T.G."/>
            <person name="Santos I.K.F.M."/>
        </authorList>
    </citation>
    <scope>NUCLEOTIDE SEQUENCE</scope>
    <source>
        <strain evidence="7">NSGR</strain>
        <tissue evidence="7">Salivary glands</tissue>
    </source>
</reference>
<accession>A0A6G5AE95</accession>
<dbReference type="GO" id="GO:0008270">
    <property type="term" value="F:zinc ion binding"/>
    <property type="evidence" value="ECO:0007669"/>
    <property type="project" value="UniProtKB-KW"/>
</dbReference>
<dbReference type="GO" id="GO:0003677">
    <property type="term" value="F:DNA binding"/>
    <property type="evidence" value="ECO:0007669"/>
    <property type="project" value="UniProtKB-UniRule"/>
</dbReference>
<organism evidence="7">
    <name type="scientific">Rhipicephalus microplus</name>
    <name type="common">Cattle tick</name>
    <name type="synonym">Boophilus microplus</name>
    <dbReference type="NCBI Taxonomy" id="6941"/>
    <lineage>
        <taxon>Eukaryota</taxon>
        <taxon>Metazoa</taxon>
        <taxon>Ecdysozoa</taxon>
        <taxon>Arthropoda</taxon>
        <taxon>Chelicerata</taxon>
        <taxon>Arachnida</taxon>
        <taxon>Acari</taxon>
        <taxon>Parasitiformes</taxon>
        <taxon>Ixodida</taxon>
        <taxon>Ixodoidea</taxon>
        <taxon>Ixodidae</taxon>
        <taxon>Rhipicephalinae</taxon>
        <taxon>Rhipicephalus</taxon>
        <taxon>Boophilus</taxon>
    </lineage>
</organism>
<keyword evidence="2 5" id="KW-0863">Zinc-finger</keyword>
<evidence type="ECO:0000256" key="5">
    <source>
        <dbReference type="PROSITE-ProRule" id="PRU00309"/>
    </source>
</evidence>
<protein>
    <recommendedName>
        <fullName evidence="6">THAP-type domain-containing protein</fullName>
    </recommendedName>
</protein>
<feature type="domain" description="THAP-type" evidence="6">
    <location>
        <begin position="1"/>
        <end position="93"/>
    </location>
</feature>
<evidence type="ECO:0000259" key="6">
    <source>
        <dbReference type="PROSITE" id="PS50950"/>
    </source>
</evidence>
<dbReference type="AlphaFoldDB" id="A0A6G5AE95"/>
<dbReference type="SMART" id="SM00980">
    <property type="entry name" value="THAP"/>
    <property type="match status" value="1"/>
</dbReference>
<dbReference type="EMBL" id="GIKN01006084">
    <property type="protein sequence ID" value="NIE48357.1"/>
    <property type="molecule type" value="Transcribed_RNA"/>
</dbReference>
<dbReference type="SMART" id="SM00692">
    <property type="entry name" value="DM3"/>
    <property type="match status" value="1"/>
</dbReference>
<dbReference type="SUPFAM" id="SSF57716">
    <property type="entry name" value="Glucocorticoid receptor-like (DNA-binding domain)"/>
    <property type="match status" value="1"/>
</dbReference>
<name>A0A6G5AE95_RHIMP</name>
<proteinExistence type="predicted"/>
<evidence type="ECO:0000256" key="2">
    <source>
        <dbReference type="ARBA" id="ARBA00022771"/>
    </source>
</evidence>
<evidence type="ECO:0000256" key="3">
    <source>
        <dbReference type="ARBA" id="ARBA00022833"/>
    </source>
</evidence>
<sequence>MGGSWCCVEGCTNHSKKTQRVCYHGFPSDRALREKWIRAIRRGNWLPKKTARVCSDHFTPEAYKDSVFLKEAFGLSQPHFQRRLKEDAVPTVFNKACHPEARGKVVKRKAQQGAHKAHERRREFVIVTFQVAELTLRSGSEQSGVFLPEAGRAESNNRYDRSCQTDTTTWYSEAQEVQPQARDAYVQTVHGQNTKAVQTYVKKQSTGVQASPLPSRDSCDQTDDMLLYSDEVLREGRSLFSSSMNEANSPGLNLSRTNHFSDDISSSEKPSVRFAICTNESSYICMMSSVLINADNETRVEALHFNEVGCRRTLTDSASVERLLQRFPPG</sequence>
<dbReference type="Pfam" id="PF05485">
    <property type="entry name" value="THAP"/>
    <property type="match status" value="1"/>
</dbReference>
<dbReference type="Gene3D" id="6.20.210.20">
    <property type="entry name" value="THAP domain"/>
    <property type="match status" value="1"/>
</dbReference>
<dbReference type="InterPro" id="IPR052224">
    <property type="entry name" value="THAP_domain_protein"/>
</dbReference>
<dbReference type="PANTHER" id="PTHR46927:SF3">
    <property type="entry name" value="THAP-TYPE DOMAIN-CONTAINING PROTEIN"/>
    <property type="match status" value="1"/>
</dbReference>
<keyword evidence="3" id="KW-0862">Zinc</keyword>